<organism evidence="1 2">
    <name type="scientific">Reyranella humidisoli</name>
    <dbReference type="NCBI Taxonomy" id="2849149"/>
    <lineage>
        <taxon>Bacteria</taxon>
        <taxon>Pseudomonadati</taxon>
        <taxon>Pseudomonadota</taxon>
        <taxon>Alphaproteobacteria</taxon>
        <taxon>Hyphomicrobiales</taxon>
        <taxon>Reyranellaceae</taxon>
        <taxon>Reyranella</taxon>
    </lineage>
</organism>
<dbReference type="Proteomes" id="UP000727907">
    <property type="component" value="Unassembled WGS sequence"/>
</dbReference>
<evidence type="ECO:0000313" key="1">
    <source>
        <dbReference type="EMBL" id="MBU8876575.1"/>
    </source>
</evidence>
<name>A0ABS6IRB6_9HYPH</name>
<comment type="caution">
    <text evidence="1">The sequence shown here is derived from an EMBL/GenBank/DDBJ whole genome shotgun (WGS) entry which is preliminary data.</text>
</comment>
<sequence>MLTGPTYRAVIFDIGGAVDLEFAWEMALDGAIAAACGLEGIRVDPAMVEEASEQAVAAFAPDVARHMIETLCGGEPTTVVRVVRRVEAMTGQLDAFQIRPEIEDLLKRLKARGLVLGAVEPRWERLERAGIALLFTRDHVVPPAECILVGDRIDADIAPAKAAGMATIQFRSGRWRRQRPRSEAETPDAVVTDVAELEAAIAALVT</sequence>
<protein>
    <submittedName>
        <fullName evidence="1">HAD hydrolase-like protein</fullName>
    </submittedName>
</protein>
<proteinExistence type="predicted"/>
<reference evidence="1 2" key="1">
    <citation type="submission" date="2021-06" db="EMBL/GenBank/DDBJ databases">
        <authorList>
            <person name="Lee D.H."/>
        </authorList>
    </citation>
    <scope>NUCLEOTIDE SEQUENCE [LARGE SCALE GENOMIC DNA]</scope>
    <source>
        <strain evidence="1 2">MMS21-HV4-11</strain>
    </source>
</reference>
<gene>
    <name evidence="1" type="ORF">KQ910_22570</name>
</gene>
<dbReference type="EMBL" id="JAHOPB010000002">
    <property type="protein sequence ID" value="MBU8876575.1"/>
    <property type="molecule type" value="Genomic_DNA"/>
</dbReference>
<accession>A0ABS6IRB6</accession>
<evidence type="ECO:0000313" key="2">
    <source>
        <dbReference type="Proteomes" id="UP000727907"/>
    </source>
</evidence>
<dbReference type="Pfam" id="PF13242">
    <property type="entry name" value="Hydrolase_like"/>
    <property type="match status" value="1"/>
</dbReference>
<dbReference type="RefSeq" id="WP_216965472.1">
    <property type="nucleotide sequence ID" value="NZ_JAHOPB010000002.1"/>
</dbReference>
<keyword evidence="2" id="KW-1185">Reference proteome</keyword>